<dbReference type="SUPFAM" id="SSF53850">
    <property type="entry name" value="Periplasmic binding protein-like II"/>
    <property type="match status" value="1"/>
</dbReference>
<gene>
    <name evidence="6" type="primary">gbpR_2</name>
    <name evidence="6" type="ORF">TRIHO_17830</name>
</gene>
<keyword evidence="4" id="KW-0804">Transcription</keyword>
<evidence type="ECO:0000313" key="7">
    <source>
        <dbReference type="Proteomes" id="UP000068382"/>
    </source>
</evidence>
<reference evidence="6 7" key="1">
    <citation type="submission" date="2015-12" db="EMBL/GenBank/DDBJ databases">
        <title>Genome sequence of the marine Rhodobacteraceae strain O3.65, Candidatus Tritonibacter horizontis.</title>
        <authorList>
            <person name="Poehlein A."/>
            <person name="Giebel H.A."/>
            <person name="Voget S."/>
            <person name="Brinkhoff T."/>
        </authorList>
    </citation>
    <scope>NUCLEOTIDE SEQUENCE [LARGE SCALE GENOMIC DNA]</scope>
    <source>
        <strain evidence="6 7">O3.65</strain>
    </source>
</reference>
<keyword evidence="7" id="KW-1185">Reference proteome</keyword>
<dbReference type="GO" id="GO:0003700">
    <property type="term" value="F:DNA-binding transcription factor activity"/>
    <property type="evidence" value="ECO:0007669"/>
    <property type="project" value="InterPro"/>
</dbReference>
<dbReference type="SUPFAM" id="SSF46785">
    <property type="entry name" value="Winged helix' DNA-binding domain"/>
    <property type="match status" value="1"/>
</dbReference>
<dbReference type="Gene3D" id="3.40.190.290">
    <property type="match status" value="1"/>
</dbReference>
<dbReference type="RefSeq" id="WP_068242204.1">
    <property type="nucleotide sequence ID" value="NZ_LPUY01000054.1"/>
</dbReference>
<evidence type="ECO:0000256" key="3">
    <source>
        <dbReference type="ARBA" id="ARBA00023125"/>
    </source>
</evidence>
<evidence type="ECO:0000313" key="6">
    <source>
        <dbReference type="EMBL" id="KUP93287.1"/>
    </source>
</evidence>
<dbReference type="AlphaFoldDB" id="A0A132BZN0"/>
<keyword evidence="3" id="KW-0238">DNA-binding</keyword>
<dbReference type="InterPro" id="IPR000847">
    <property type="entry name" value="LysR_HTH_N"/>
</dbReference>
<dbReference type="InterPro" id="IPR036388">
    <property type="entry name" value="WH-like_DNA-bd_sf"/>
</dbReference>
<feature type="domain" description="HTH lysR-type" evidence="5">
    <location>
        <begin position="22"/>
        <end position="79"/>
    </location>
</feature>
<evidence type="ECO:0000256" key="4">
    <source>
        <dbReference type="ARBA" id="ARBA00023163"/>
    </source>
</evidence>
<dbReference type="Proteomes" id="UP000068382">
    <property type="component" value="Unassembled WGS sequence"/>
</dbReference>
<evidence type="ECO:0000256" key="2">
    <source>
        <dbReference type="ARBA" id="ARBA00023015"/>
    </source>
</evidence>
<keyword evidence="2" id="KW-0805">Transcription regulation</keyword>
<dbReference type="PATRIC" id="fig|1768241.3.peg.1870"/>
<comment type="similarity">
    <text evidence="1">Belongs to the LysR transcriptional regulatory family.</text>
</comment>
<dbReference type="Gene3D" id="1.10.10.10">
    <property type="entry name" value="Winged helix-like DNA-binding domain superfamily/Winged helix DNA-binding domain"/>
    <property type="match status" value="1"/>
</dbReference>
<dbReference type="PROSITE" id="PS50931">
    <property type="entry name" value="HTH_LYSR"/>
    <property type="match status" value="1"/>
</dbReference>
<evidence type="ECO:0000259" key="5">
    <source>
        <dbReference type="PROSITE" id="PS50931"/>
    </source>
</evidence>
<dbReference type="InterPro" id="IPR036390">
    <property type="entry name" value="WH_DNA-bd_sf"/>
</dbReference>
<dbReference type="FunFam" id="1.10.10.10:FF:000001">
    <property type="entry name" value="LysR family transcriptional regulator"/>
    <property type="match status" value="1"/>
</dbReference>
<dbReference type="GO" id="GO:0003677">
    <property type="term" value="F:DNA binding"/>
    <property type="evidence" value="ECO:0007669"/>
    <property type="project" value="UniProtKB-KW"/>
</dbReference>
<sequence>MPSTSTSPKVHALRDELIRRGLRLPQLRLLVALLETGQVSGAAAQVAMTQPAASRQLAELEKTIGAPLYDRHARGVTLTAAGTVLAQRARDMLHGLDQVQHEIASLASGDRGKVRIGSVTGPAVQLVLPVIRELRVTFPEIEISVLVDTSDKLGDALLAGDLDFYIGRLPDGVDAGAIILEEIGREPVSLVTRLEHPLSRRSNLKVEDCLEYDWVMQPEGGLLRRTAEAYLLRNGYRTPARILSTSSLLLTLAIICETNAIAPIARAAADFYASQNAFGGRIRRLEIADDMEVVPFSLIYLRNTKASPAARRVIQLISQQIPQRYGAETGAS</sequence>
<dbReference type="EMBL" id="LPUY01000054">
    <property type="protein sequence ID" value="KUP93287.1"/>
    <property type="molecule type" value="Genomic_DNA"/>
</dbReference>
<organism evidence="6 7">
    <name type="scientific">Tritonibacter horizontis</name>
    <dbReference type="NCBI Taxonomy" id="1768241"/>
    <lineage>
        <taxon>Bacteria</taxon>
        <taxon>Pseudomonadati</taxon>
        <taxon>Pseudomonadota</taxon>
        <taxon>Alphaproteobacteria</taxon>
        <taxon>Rhodobacterales</taxon>
        <taxon>Paracoccaceae</taxon>
        <taxon>Tritonibacter</taxon>
    </lineage>
</organism>
<dbReference type="InterPro" id="IPR005119">
    <property type="entry name" value="LysR_subst-bd"/>
</dbReference>
<dbReference type="InterPro" id="IPR050950">
    <property type="entry name" value="HTH-type_LysR_regulators"/>
</dbReference>
<dbReference type="PANTHER" id="PTHR30419">
    <property type="entry name" value="HTH-TYPE TRANSCRIPTIONAL REGULATOR YBHD"/>
    <property type="match status" value="1"/>
</dbReference>
<name>A0A132BZN0_9RHOB</name>
<proteinExistence type="inferred from homology"/>
<dbReference type="GO" id="GO:0005829">
    <property type="term" value="C:cytosol"/>
    <property type="evidence" value="ECO:0007669"/>
    <property type="project" value="TreeGrafter"/>
</dbReference>
<dbReference type="PRINTS" id="PR00039">
    <property type="entry name" value="HTHLYSR"/>
</dbReference>
<accession>A0A132BZN0</accession>
<dbReference type="OrthoDB" id="8479870at2"/>
<dbReference type="Pfam" id="PF00126">
    <property type="entry name" value="HTH_1"/>
    <property type="match status" value="1"/>
</dbReference>
<protein>
    <submittedName>
        <fullName evidence="6">HTH-type transcriptional regulator GbpR</fullName>
    </submittedName>
</protein>
<evidence type="ECO:0000256" key="1">
    <source>
        <dbReference type="ARBA" id="ARBA00009437"/>
    </source>
</evidence>
<dbReference type="Pfam" id="PF03466">
    <property type="entry name" value="LysR_substrate"/>
    <property type="match status" value="1"/>
</dbReference>
<comment type="caution">
    <text evidence="6">The sequence shown here is derived from an EMBL/GenBank/DDBJ whole genome shotgun (WGS) entry which is preliminary data.</text>
</comment>
<dbReference type="PANTHER" id="PTHR30419:SF8">
    <property type="entry name" value="NITROGEN ASSIMILATION TRANSCRIPTIONAL ACTIVATOR-RELATED"/>
    <property type="match status" value="1"/>
</dbReference>